<keyword evidence="1" id="KW-0175">Coiled coil</keyword>
<protein>
    <submittedName>
        <fullName evidence="4">Toxin secretion, membrane fusion protein</fullName>
    </submittedName>
</protein>
<feature type="domain" description="AprE-like beta-barrel" evidence="3">
    <location>
        <begin position="301"/>
        <end position="390"/>
    </location>
</feature>
<evidence type="ECO:0000313" key="5">
    <source>
        <dbReference type="Proteomes" id="UP001156690"/>
    </source>
</evidence>
<comment type="caution">
    <text evidence="4">The sequence shown here is derived from an EMBL/GenBank/DDBJ whole genome shotgun (WGS) entry which is preliminary data.</text>
</comment>
<keyword evidence="5" id="KW-1185">Reference proteome</keyword>
<dbReference type="RefSeq" id="WP_224055291.1">
    <property type="nucleotide sequence ID" value="NZ_AP025144.1"/>
</dbReference>
<feature type="transmembrane region" description="Helical" evidence="2">
    <location>
        <begin position="32"/>
        <end position="54"/>
    </location>
</feature>
<dbReference type="PANTHER" id="PTHR30386:SF28">
    <property type="entry name" value="EXPORTED PROTEIN"/>
    <property type="match status" value="1"/>
</dbReference>
<proteinExistence type="predicted"/>
<reference evidence="5" key="1">
    <citation type="journal article" date="2019" name="Int. J. Syst. Evol. Microbiol.">
        <title>The Global Catalogue of Microorganisms (GCM) 10K type strain sequencing project: providing services to taxonomists for standard genome sequencing and annotation.</title>
        <authorList>
            <consortium name="The Broad Institute Genomics Platform"/>
            <consortium name="The Broad Institute Genome Sequencing Center for Infectious Disease"/>
            <person name="Wu L."/>
            <person name="Ma J."/>
        </authorList>
    </citation>
    <scope>NUCLEOTIDE SEQUENCE [LARGE SCALE GENOMIC DNA]</scope>
    <source>
        <strain evidence="5">NBRC 15640</strain>
    </source>
</reference>
<sequence length="413" mass="46837">MSEESLFRKKAKEAYFKRLDGKVIINTHLSHWWVTLLIALIVTFVVLFISFGSYSPKAQATGYLLPENGLSEVYSTSNGYLSEVYIEEGQLVKKGQPLATISYERYVETGEASSHQLRALTKQMITTLNHQIQTTNDIYQSKMSLIDNKKKMQNSTISRNGNRLKNINNKIRIESKKYNKLNTLYKDKYISEDVLLQQEVLLSTLNIERDDQLSQLDIAKQELLALNVEHELLERQRKTEIANLEQKIDQLEHSEIESLSSKGETLIAKVSGRVRSVAVRPGERIELDTLAMTIVPEESELHVEMQVSSNSLKMVEVGQEVQVKLSAFPYQKYGTLTGVVSYIADTASVDKDSAKAASYRLLVSLPQQSIVDGSIRHDLTVGMQAIIDIKGKSMPIMTWLLEPIRYAKEQFEI</sequence>
<keyword evidence="2" id="KW-0812">Transmembrane</keyword>
<dbReference type="Gene3D" id="2.40.30.170">
    <property type="match status" value="1"/>
</dbReference>
<evidence type="ECO:0000259" key="3">
    <source>
        <dbReference type="Pfam" id="PF26002"/>
    </source>
</evidence>
<dbReference type="InterPro" id="IPR058982">
    <property type="entry name" value="Beta-barrel_AprE"/>
</dbReference>
<dbReference type="Pfam" id="PF26002">
    <property type="entry name" value="Beta-barrel_AprE"/>
    <property type="match status" value="1"/>
</dbReference>
<dbReference type="EMBL" id="BSNX01000028">
    <property type="protein sequence ID" value="GLQ73046.1"/>
    <property type="molecule type" value="Genomic_DNA"/>
</dbReference>
<dbReference type="AlphaFoldDB" id="A0AAV5NQV9"/>
<keyword evidence="2" id="KW-0472">Membrane</keyword>
<accession>A0AAV5NQV9</accession>
<dbReference type="PRINTS" id="PR01490">
    <property type="entry name" value="RTXTOXIND"/>
</dbReference>
<gene>
    <name evidence="4" type="ORF">GCM10007932_24060</name>
</gene>
<organism evidence="4 5">
    <name type="scientific">Vibrio penaeicida</name>
    <dbReference type="NCBI Taxonomy" id="104609"/>
    <lineage>
        <taxon>Bacteria</taxon>
        <taxon>Pseudomonadati</taxon>
        <taxon>Pseudomonadota</taxon>
        <taxon>Gammaproteobacteria</taxon>
        <taxon>Vibrionales</taxon>
        <taxon>Vibrionaceae</taxon>
        <taxon>Vibrio</taxon>
    </lineage>
</organism>
<keyword evidence="2" id="KW-1133">Transmembrane helix</keyword>
<evidence type="ECO:0000256" key="2">
    <source>
        <dbReference type="SAM" id="Phobius"/>
    </source>
</evidence>
<name>A0AAV5NQV9_9VIBR</name>
<dbReference type="PANTHER" id="PTHR30386">
    <property type="entry name" value="MEMBRANE FUSION SUBUNIT OF EMRAB-TOLC MULTIDRUG EFFLUX PUMP"/>
    <property type="match status" value="1"/>
</dbReference>
<dbReference type="Gene3D" id="2.40.50.100">
    <property type="match status" value="1"/>
</dbReference>
<dbReference type="Proteomes" id="UP001156690">
    <property type="component" value="Unassembled WGS sequence"/>
</dbReference>
<dbReference type="InterPro" id="IPR050739">
    <property type="entry name" value="MFP"/>
</dbReference>
<evidence type="ECO:0000313" key="4">
    <source>
        <dbReference type="EMBL" id="GLQ73046.1"/>
    </source>
</evidence>
<feature type="coiled-coil region" evidence="1">
    <location>
        <begin position="202"/>
        <end position="254"/>
    </location>
</feature>
<evidence type="ECO:0000256" key="1">
    <source>
        <dbReference type="SAM" id="Coils"/>
    </source>
</evidence>